<dbReference type="InterPro" id="IPR021488">
    <property type="entry name" value="DUF3142"/>
</dbReference>
<dbReference type="Proteomes" id="UP000557717">
    <property type="component" value="Unassembled WGS sequence"/>
</dbReference>
<proteinExistence type="predicted"/>
<evidence type="ECO:0000313" key="3">
    <source>
        <dbReference type="Proteomes" id="UP000557717"/>
    </source>
</evidence>
<name>A0A840UZK1_9BACT</name>
<gene>
    <name evidence="2" type="ORF">HNR46_001409</name>
</gene>
<dbReference type="Gene3D" id="3.20.20.80">
    <property type="entry name" value="Glycosidases"/>
    <property type="match status" value="1"/>
</dbReference>
<feature type="chain" id="PRO_5032679048" description="DUF3142 domain-containing protein" evidence="1">
    <location>
        <begin position="18"/>
        <end position="426"/>
    </location>
</feature>
<sequence>MGRLLLILLARTTVAVAAGWDTSFWVWNHPQPLSSSDRSELTSCGQPTLYWQAAEVTRRSGWQDRRPPTTPGDSSIPVIRFEPALEMLDHPRGIAALPSFWETAPPCIQIDFDCPASRLADYAAALRRLRQQLGTTRLSITALASWIESPDFRELAEAVDELVPMFYDLHPDPPAAVRAGRFEPMVSQKTLRWIRRWKSCPRPWRAGLPNFQRLTLFHPDGTLSGHLPSFQPAWLDSHPGLRLADPTPARYEITSSTSLARRALIPGEILLWRQPDESLARQAAETARRAGAAGVLWFAHPASAPTPWRSVSHLVHLAESPRPKLELTLLPQGRIRLSNGGKGDLPLRTGAQPWTLTLTSQPGDFAELQTGDFSSLGESDASLLHPEFSATISLRFHQLPASQSLTTGEGFFTANTPPSWNLAPAP</sequence>
<dbReference type="SUPFAM" id="SSF51445">
    <property type="entry name" value="(Trans)glycosidases"/>
    <property type="match status" value="1"/>
</dbReference>
<dbReference type="InterPro" id="IPR017853">
    <property type="entry name" value="GH"/>
</dbReference>
<dbReference type="Pfam" id="PF11340">
    <property type="entry name" value="DUF3142"/>
    <property type="match status" value="1"/>
</dbReference>
<dbReference type="RefSeq" id="WP_184017118.1">
    <property type="nucleotide sequence ID" value="NZ_JACHFD010000005.1"/>
</dbReference>
<dbReference type="EMBL" id="JACHFD010000005">
    <property type="protein sequence ID" value="MBB5351175.1"/>
    <property type="molecule type" value="Genomic_DNA"/>
</dbReference>
<keyword evidence="1" id="KW-0732">Signal</keyword>
<evidence type="ECO:0000256" key="1">
    <source>
        <dbReference type="SAM" id="SignalP"/>
    </source>
</evidence>
<comment type="caution">
    <text evidence="2">The sequence shown here is derived from an EMBL/GenBank/DDBJ whole genome shotgun (WGS) entry which is preliminary data.</text>
</comment>
<keyword evidence="3" id="KW-1185">Reference proteome</keyword>
<protein>
    <recommendedName>
        <fullName evidence="4">DUF3142 domain-containing protein</fullName>
    </recommendedName>
</protein>
<feature type="signal peptide" evidence="1">
    <location>
        <begin position="1"/>
        <end position="17"/>
    </location>
</feature>
<evidence type="ECO:0008006" key="4">
    <source>
        <dbReference type="Google" id="ProtNLM"/>
    </source>
</evidence>
<reference evidence="2 3" key="1">
    <citation type="submission" date="2020-08" db="EMBL/GenBank/DDBJ databases">
        <title>Genomic Encyclopedia of Type Strains, Phase IV (KMG-IV): sequencing the most valuable type-strain genomes for metagenomic binning, comparative biology and taxonomic classification.</title>
        <authorList>
            <person name="Goeker M."/>
        </authorList>
    </citation>
    <scope>NUCLEOTIDE SEQUENCE [LARGE SCALE GENOMIC DNA]</scope>
    <source>
        <strain evidence="2 3">YC6886</strain>
    </source>
</reference>
<evidence type="ECO:0000313" key="2">
    <source>
        <dbReference type="EMBL" id="MBB5351175.1"/>
    </source>
</evidence>
<accession>A0A840UZK1</accession>
<dbReference type="AlphaFoldDB" id="A0A840UZK1"/>
<organism evidence="2 3">
    <name type="scientific">Haloferula luteola</name>
    <dbReference type="NCBI Taxonomy" id="595692"/>
    <lineage>
        <taxon>Bacteria</taxon>
        <taxon>Pseudomonadati</taxon>
        <taxon>Verrucomicrobiota</taxon>
        <taxon>Verrucomicrobiia</taxon>
        <taxon>Verrucomicrobiales</taxon>
        <taxon>Verrucomicrobiaceae</taxon>
        <taxon>Haloferula</taxon>
    </lineage>
</organism>